<reference evidence="6" key="2">
    <citation type="submission" date="2020-01" db="EMBL/GenBank/DDBJ databases">
        <authorList>
            <person name="Hornung B."/>
        </authorList>
    </citation>
    <scope>NUCLEOTIDE SEQUENCE</scope>
    <source>
        <strain evidence="6">PacBioINE</strain>
    </source>
</reference>
<dbReference type="Pfam" id="PF00027">
    <property type="entry name" value="cNMP_binding"/>
    <property type="match status" value="1"/>
</dbReference>
<reference evidence="7" key="1">
    <citation type="submission" date="2014-11" db="EMBL/GenBank/DDBJ databases">
        <authorList>
            <person name="Hornung B.V."/>
        </authorList>
    </citation>
    <scope>NUCLEOTIDE SEQUENCE</scope>
    <source>
        <strain evidence="7">INE</strain>
    </source>
</reference>
<dbReference type="PANTHER" id="PTHR24567">
    <property type="entry name" value="CRP FAMILY TRANSCRIPTIONAL REGULATORY PROTEIN"/>
    <property type="match status" value="1"/>
</dbReference>
<dbReference type="InterPro" id="IPR018490">
    <property type="entry name" value="cNMP-bd_dom_sf"/>
</dbReference>
<dbReference type="InterPro" id="IPR012318">
    <property type="entry name" value="HTH_CRP"/>
</dbReference>
<name>A0A8S0X5S4_9FIRM</name>
<dbReference type="InterPro" id="IPR050397">
    <property type="entry name" value="Env_Response_Regulators"/>
</dbReference>
<protein>
    <submittedName>
        <fullName evidence="6">RmlC-like jelly roll fold</fullName>
    </submittedName>
    <submittedName>
        <fullName evidence="7">cAMP-binding protein</fullName>
    </submittedName>
</protein>
<dbReference type="AlphaFoldDB" id="A0A8S0X5S4"/>
<dbReference type="SMART" id="SM00100">
    <property type="entry name" value="cNMP"/>
    <property type="match status" value="1"/>
</dbReference>
<dbReference type="KEGG" id="aacx:DEACI_2561"/>
<dbReference type="GO" id="GO:0003677">
    <property type="term" value="F:DNA binding"/>
    <property type="evidence" value="ECO:0007669"/>
    <property type="project" value="UniProtKB-KW"/>
</dbReference>
<keyword evidence="8" id="KW-1185">Reference proteome</keyword>
<dbReference type="GO" id="GO:0005829">
    <property type="term" value="C:cytosol"/>
    <property type="evidence" value="ECO:0007669"/>
    <property type="project" value="TreeGrafter"/>
</dbReference>
<proteinExistence type="predicted"/>
<dbReference type="SUPFAM" id="SSF46785">
    <property type="entry name" value="Winged helix' DNA-binding domain"/>
    <property type="match status" value="1"/>
</dbReference>
<dbReference type="Gene3D" id="1.10.10.10">
    <property type="entry name" value="Winged helix-like DNA-binding domain superfamily/Winged helix DNA-binding domain"/>
    <property type="match status" value="1"/>
</dbReference>
<dbReference type="RefSeq" id="WP_240985354.1">
    <property type="nucleotide sequence ID" value="NZ_CDGJ01000078.1"/>
</dbReference>
<feature type="domain" description="Cyclic nucleotide-binding" evidence="4">
    <location>
        <begin position="42"/>
        <end position="122"/>
    </location>
</feature>
<dbReference type="InterPro" id="IPR036388">
    <property type="entry name" value="WH-like_DNA-bd_sf"/>
</dbReference>
<dbReference type="Proteomes" id="UP000836597">
    <property type="component" value="Chromosome"/>
</dbReference>
<dbReference type="SUPFAM" id="SSF51206">
    <property type="entry name" value="cAMP-binding domain-like"/>
    <property type="match status" value="1"/>
</dbReference>
<dbReference type="Proteomes" id="UP001071230">
    <property type="component" value="Unassembled WGS sequence"/>
</dbReference>
<dbReference type="EMBL" id="LR746496">
    <property type="protein sequence ID" value="CAA7601890.1"/>
    <property type="molecule type" value="Genomic_DNA"/>
</dbReference>
<evidence type="ECO:0000256" key="2">
    <source>
        <dbReference type="ARBA" id="ARBA00023125"/>
    </source>
</evidence>
<dbReference type="Pfam" id="PF13545">
    <property type="entry name" value="HTH_Crp_2"/>
    <property type="match status" value="1"/>
</dbReference>
<dbReference type="GO" id="GO:0003700">
    <property type="term" value="F:DNA-binding transcription factor activity"/>
    <property type="evidence" value="ECO:0007669"/>
    <property type="project" value="TreeGrafter"/>
</dbReference>
<dbReference type="PANTHER" id="PTHR24567:SF74">
    <property type="entry name" value="HTH-TYPE TRANSCRIPTIONAL REGULATOR ARCR"/>
    <property type="match status" value="1"/>
</dbReference>
<keyword evidence="1" id="KW-0805">Transcription regulation</keyword>
<organism evidence="6">
    <name type="scientific">Acididesulfobacillus acetoxydans</name>
    <dbReference type="NCBI Taxonomy" id="1561005"/>
    <lineage>
        <taxon>Bacteria</taxon>
        <taxon>Bacillati</taxon>
        <taxon>Bacillota</taxon>
        <taxon>Clostridia</taxon>
        <taxon>Eubacteriales</taxon>
        <taxon>Peptococcaceae</taxon>
        <taxon>Acididesulfobacillus</taxon>
    </lineage>
</organism>
<feature type="domain" description="HTH crp-type" evidence="5">
    <location>
        <begin position="153"/>
        <end position="226"/>
    </location>
</feature>
<sequence length="241" mass="27105">MSGHGVLNESQIRQTLEQVPFWGSLPSEFFDFWLTRGRVHRYAAKQYLYFSGDDPNAVFVLLNGRIQLLLTTEFSEKILRVLGPSTFFPEVALDGKPYPQAALSLENSDVLSLDTESLKQFLQTHPALLWLFYRSLALDVRRSYRQIKNLSLGDARLRLGAKLFALAHAHGQETPAGVQISIPLSATELAAMCSLARESVSRILGELKQSQIIHVEKKEITIPDLDVLSGWIRARAERNSL</sequence>
<keyword evidence="3" id="KW-0804">Transcription</keyword>
<evidence type="ECO:0000313" key="8">
    <source>
        <dbReference type="Proteomes" id="UP001071230"/>
    </source>
</evidence>
<dbReference type="EMBL" id="CDGJ01000078">
    <property type="protein sequence ID" value="CEJ08266.1"/>
    <property type="molecule type" value="Genomic_DNA"/>
</dbReference>
<accession>A0A8S0X5S4</accession>
<evidence type="ECO:0000256" key="1">
    <source>
        <dbReference type="ARBA" id="ARBA00023015"/>
    </source>
</evidence>
<evidence type="ECO:0000259" key="5">
    <source>
        <dbReference type="PROSITE" id="PS51063"/>
    </source>
</evidence>
<evidence type="ECO:0000256" key="3">
    <source>
        <dbReference type="ARBA" id="ARBA00023163"/>
    </source>
</evidence>
<dbReference type="InterPro" id="IPR036390">
    <property type="entry name" value="WH_DNA-bd_sf"/>
</dbReference>
<evidence type="ECO:0000313" key="7">
    <source>
        <dbReference type="EMBL" id="CEJ08266.1"/>
    </source>
</evidence>
<keyword evidence="2" id="KW-0238">DNA-binding</keyword>
<dbReference type="InterPro" id="IPR014710">
    <property type="entry name" value="RmlC-like_jellyroll"/>
</dbReference>
<gene>
    <name evidence="6" type="ORF">DEACI_2561</name>
    <name evidence="7" type="ORF">DEACI_2742</name>
</gene>
<evidence type="ECO:0000313" key="6">
    <source>
        <dbReference type="EMBL" id="CAA7601890.1"/>
    </source>
</evidence>
<dbReference type="PROSITE" id="PS50042">
    <property type="entry name" value="CNMP_BINDING_3"/>
    <property type="match status" value="1"/>
</dbReference>
<dbReference type="InterPro" id="IPR000595">
    <property type="entry name" value="cNMP-bd_dom"/>
</dbReference>
<dbReference type="Gene3D" id="2.60.120.10">
    <property type="entry name" value="Jelly Rolls"/>
    <property type="match status" value="1"/>
</dbReference>
<dbReference type="PROSITE" id="PS51063">
    <property type="entry name" value="HTH_CRP_2"/>
    <property type="match status" value="1"/>
</dbReference>
<evidence type="ECO:0000259" key="4">
    <source>
        <dbReference type="PROSITE" id="PS50042"/>
    </source>
</evidence>
<dbReference type="SMART" id="SM00419">
    <property type="entry name" value="HTH_CRP"/>
    <property type="match status" value="1"/>
</dbReference>
<dbReference type="CDD" id="cd00038">
    <property type="entry name" value="CAP_ED"/>
    <property type="match status" value="1"/>
</dbReference>